<reference evidence="3" key="1">
    <citation type="journal article" date="2014" name="Front. Microbiol.">
        <title>High frequency of phylogenetically diverse reductive dehalogenase-homologous genes in deep subseafloor sedimentary metagenomes.</title>
        <authorList>
            <person name="Kawai M."/>
            <person name="Futagami T."/>
            <person name="Toyoda A."/>
            <person name="Takaki Y."/>
            <person name="Nishi S."/>
            <person name="Hori S."/>
            <person name="Arai W."/>
            <person name="Tsubouchi T."/>
            <person name="Morono Y."/>
            <person name="Uchiyama I."/>
            <person name="Ito T."/>
            <person name="Fujiyama A."/>
            <person name="Inagaki F."/>
            <person name="Takami H."/>
        </authorList>
    </citation>
    <scope>NUCLEOTIDE SEQUENCE</scope>
    <source>
        <strain evidence="3">Expedition CK06-06</strain>
    </source>
</reference>
<evidence type="ECO:0000259" key="2">
    <source>
        <dbReference type="Pfam" id="PF03925"/>
    </source>
</evidence>
<name>X0ZMU2_9ZZZZ</name>
<evidence type="ECO:0000313" key="3">
    <source>
        <dbReference type="EMBL" id="GAG61703.1"/>
    </source>
</evidence>
<dbReference type="InterPro" id="IPR026577">
    <property type="entry name" value="SeqA_DNA-bd_C"/>
</dbReference>
<protein>
    <recommendedName>
        <fullName evidence="2">Replication modulator SeqA C-terminal DNA-binding domain-containing protein</fullName>
    </recommendedName>
</protein>
<dbReference type="SUPFAM" id="SSF82808">
    <property type="entry name" value="Replication modulator SeqA, C-terminal DNA-binding domain"/>
    <property type="match status" value="1"/>
</dbReference>
<accession>X0ZMU2</accession>
<dbReference type="EMBL" id="BART01000024">
    <property type="protein sequence ID" value="GAG61703.1"/>
    <property type="molecule type" value="Genomic_DNA"/>
</dbReference>
<dbReference type="Gene3D" id="1.20.1380.10">
    <property type="entry name" value="Replication modulator SeqA, C-terminal DNA-binding domain"/>
    <property type="match status" value="1"/>
</dbReference>
<gene>
    <name evidence="3" type="ORF">S01H4_00222</name>
</gene>
<proteinExistence type="predicted"/>
<feature type="region of interest" description="Disordered" evidence="1">
    <location>
        <begin position="110"/>
        <end position="129"/>
    </location>
</feature>
<dbReference type="Pfam" id="PF03925">
    <property type="entry name" value="SeqA"/>
    <property type="match status" value="1"/>
</dbReference>
<dbReference type="GO" id="GO:0003677">
    <property type="term" value="F:DNA binding"/>
    <property type="evidence" value="ECO:0007669"/>
    <property type="project" value="InterPro"/>
</dbReference>
<organism evidence="3">
    <name type="scientific">marine sediment metagenome</name>
    <dbReference type="NCBI Taxonomy" id="412755"/>
    <lineage>
        <taxon>unclassified sequences</taxon>
        <taxon>metagenomes</taxon>
        <taxon>ecological metagenomes</taxon>
    </lineage>
</organism>
<evidence type="ECO:0000256" key="1">
    <source>
        <dbReference type="SAM" id="MobiDB-lite"/>
    </source>
</evidence>
<comment type="caution">
    <text evidence="3">The sequence shown here is derived from an EMBL/GenBank/DDBJ whole genome shotgun (WGS) entry which is preliminary data.</text>
</comment>
<dbReference type="AlphaFoldDB" id="X0ZMU2"/>
<feature type="domain" description="Replication modulator SeqA C-terminal DNA-binding" evidence="2">
    <location>
        <begin position="154"/>
        <end position="223"/>
    </location>
</feature>
<sequence>MSKIIYAIKIADLSFSGLKVLHVKIGQTSNIKRTLAQYRRGNPGVEILDLWEPNLLKTVSESEKGIHEIAKKYAYEREGEKFIFLQESYKEFAENVNLLLSNVPESEVGRKTKTRAKKGGNYTGKKPESIKLQDKPYEVNSWREVLGTVAEQIYEDRKDFTPALKIKGGKRVYFSKNAGDLRTPKKVKGTPYFFEGNINANLTMRIVDQLLEIFGYDKSDLEIIYR</sequence>
<dbReference type="InterPro" id="IPR036835">
    <property type="entry name" value="SeqA_DNA-bd_C_sf"/>
</dbReference>